<dbReference type="PaxDb" id="6945-B7PC37"/>
<reference evidence="1 3" key="1">
    <citation type="submission" date="2008-03" db="EMBL/GenBank/DDBJ databases">
        <title>Annotation of Ixodes scapularis.</title>
        <authorList>
            <consortium name="Ixodes scapularis Genome Project Consortium"/>
            <person name="Caler E."/>
            <person name="Hannick L.I."/>
            <person name="Bidwell S."/>
            <person name="Joardar V."/>
            <person name="Thiagarajan M."/>
            <person name="Amedeo P."/>
            <person name="Galinsky K.J."/>
            <person name="Schobel S."/>
            <person name="Inman J."/>
            <person name="Hostetler J."/>
            <person name="Miller J."/>
            <person name="Hammond M."/>
            <person name="Megy K."/>
            <person name="Lawson D."/>
            <person name="Kodira C."/>
            <person name="Sutton G."/>
            <person name="Meyer J."/>
            <person name="Hill C.A."/>
            <person name="Birren B."/>
            <person name="Nene V."/>
            <person name="Collins F."/>
            <person name="Alarcon-Chaidez F."/>
            <person name="Wikel S."/>
            <person name="Strausberg R."/>
        </authorList>
    </citation>
    <scope>NUCLEOTIDE SEQUENCE [LARGE SCALE GENOMIC DNA]</scope>
    <source>
        <strain evidence="3">Wikel</strain>
        <strain evidence="1">Wikel colony</strain>
    </source>
</reference>
<keyword evidence="3" id="KW-1185">Reference proteome</keyword>
<dbReference type="EMBL" id="ABJB010418694">
    <property type="status" value="NOT_ANNOTATED_CDS"/>
    <property type="molecule type" value="Genomic_DNA"/>
</dbReference>
<dbReference type="VEuPathDB" id="VectorBase:ISCI002814"/>
<evidence type="ECO:0000313" key="2">
    <source>
        <dbReference type="EnsemblMetazoa" id="ISCW002814-PA"/>
    </source>
</evidence>
<dbReference type="EMBL" id="DS681389">
    <property type="protein sequence ID" value="EEC04159.1"/>
    <property type="molecule type" value="Genomic_DNA"/>
</dbReference>
<accession>B7PC37</accession>
<sequence length="80" mass="9002">MGLPITPTVARVAESEGLRLRGGAGSLSTKTERELNQCVKWIEDVVPAWKIKQGPLVKWIPYLDSKKSQKCAVLFREYTK</sequence>
<proteinExistence type="predicted"/>
<organism>
    <name type="scientific">Ixodes scapularis</name>
    <name type="common">Black-legged tick</name>
    <name type="synonym">Deer tick</name>
    <dbReference type="NCBI Taxonomy" id="6945"/>
    <lineage>
        <taxon>Eukaryota</taxon>
        <taxon>Metazoa</taxon>
        <taxon>Ecdysozoa</taxon>
        <taxon>Arthropoda</taxon>
        <taxon>Chelicerata</taxon>
        <taxon>Arachnida</taxon>
        <taxon>Acari</taxon>
        <taxon>Parasitiformes</taxon>
        <taxon>Ixodida</taxon>
        <taxon>Ixodoidea</taxon>
        <taxon>Ixodidae</taxon>
        <taxon>Ixodinae</taxon>
        <taxon>Ixodes</taxon>
    </lineage>
</organism>
<gene>
    <name evidence="1" type="ORF">IscW_ISCW002814</name>
</gene>
<dbReference type="HOGENOM" id="CLU_2592416_0_0_1"/>
<dbReference type="AlphaFoldDB" id="B7PC37"/>
<dbReference type="Proteomes" id="UP000001555">
    <property type="component" value="Unassembled WGS sequence"/>
</dbReference>
<evidence type="ECO:0000313" key="1">
    <source>
        <dbReference type="EMBL" id="EEC04159.1"/>
    </source>
</evidence>
<evidence type="ECO:0000313" key="3">
    <source>
        <dbReference type="Proteomes" id="UP000001555"/>
    </source>
</evidence>
<dbReference type="InParanoid" id="B7PC37"/>
<name>B7PC37_IXOSC</name>
<dbReference type="VEuPathDB" id="VectorBase:ISCW002814"/>
<protein>
    <submittedName>
        <fullName evidence="1 2">Uncharacterized protein</fullName>
    </submittedName>
</protein>
<reference evidence="2" key="2">
    <citation type="submission" date="2020-05" db="UniProtKB">
        <authorList>
            <consortium name="EnsemblMetazoa"/>
        </authorList>
    </citation>
    <scope>IDENTIFICATION</scope>
    <source>
        <strain evidence="2">wikel</strain>
    </source>
</reference>
<dbReference type="EnsemblMetazoa" id="ISCW002814-RA">
    <property type="protein sequence ID" value="ISCW002814-PA"/>
    <property type="gene ID" value="ISCW002814"/>
</dbReference>